<comment type="catalytic activity">
    <reaction evidence="11 12">
        <text>a UDP-3-O-[(3R)-3-hydroxyacyl]-N-acetyl-alpha-D-glucosamine + H2O = a UDP-3-O-[(3R)-3-hydroxyacyl]-alpha-D-glucosamine + acetate</text>
        <dbReference type="Rhea" id="RHEA:67816"/>
        <dbReference type="ChEBI" id="CHEBI:15377"/>
        <dbReference type="ChEBI" id="CHEBI:30089"/>
        <dbReference type="ChEBI" id="CHEBI:137740"/>
        <dbReference type="ChEBI" id="CHEBI:173225"/>
        <dbReference type="EC" id="3.5.1.108"/>
    </reaction>
</comment>
<dbReference type="SUPFAM" id="SSF54211">
    <property type="entry name" value="Ribosomal protein S5 domain 2-like"/>
    <property type="match status" value="2"/>
</dbReference>
<gene>
    <name evidence="12" type="primary">lpxC</name>
    <name evidence="13" type="ORF">ERJ67_06790</name>
</gene>
<keyword evidence="8 12" id="KW-0378">Hydrolase</keyword>
<evidence type="ECO:0000256" key="3">
    <source>
        <dbReference type="ARBA" id="ARBA00005002"/>
    </source>
</evidence>
<evidence type="ECO:0000256" key="11">
    <source>
        <dbReference type="ARBA" id="ARBA00024535"/>
    </source>
</evidence>
<comment type="caution">
    <text evidence="13">The sequence shown here is derived from an EMBL/GenBank/DDBJ whole genome shotgun (WGS) entry which is preliminary data.</text>
</comment>
<sequence>MMPWPADYQRRWTLANGIACSGVGLHSGASATVRLVPREAGGLWIGKGTGNASRALHSNLVRPSRLCTLVQLASGTIATVEHLLAAIGGCGITDLEILVDGEEIPLLDGSALPWVELFSSAGLEDLGPRQPLPALGETICIQQGDAFIRATPCEQLRLSAAVNYASKAIGPLLYELDLNPASFVAELSSARTFGFADQVGQLQAAGLIRGGSLDNALVCDQQRWLNPPLRFSDEPVRHKLLDLVGDLALASFPRAHVFAYRGSHALHIQLAQALDHALGEPV</sequence>
<dbReference type="AlphaFoldDB" id="A0A524RMY5"/>
<feature type="binding site" evidence="12">
    <location>
        <position position="242"/>
    </location>
    <ligand>
        <name>Zn(2+)</name>
        <dbReference type="ChEBI" id="CHEBI:29105"/>
    </ligand>
</feature>
<dbReference type="EMBL" id="SRMO01000067">
    <property type="protein sequence ID" value="TGG92129.1"/>
    <property type="molecule type" value="Genomic_DNA"/>
</dbReference>
<keyword evidence="5 12" id="KW-0444">Lipid biosynthesis</keyword>
<dbReference type="HAMAP" id="MF_00388">
    <property type="entry name" value="LpxC"/>
    <property type="match status" value="1"/>
</dbReference>
<dbReference type="GO" id="GO:0103117">
    <property type="term" value="F:UDP-3-O-acyl-N-acetylglucosamine deacetylase activity"/>
    <property type="evidence" value="ECO:0007669"/>
    <property type="project" value="UniProtKB-UniRule"/>
</dbReference>
<dbReference type="Pfam" id="PF03331">
    <property type="entry name" value="LpxC"/>
    <property type="match status" value="1"/>
</dbReference>
<keyword evidence="9 12" id="KW-0862">Zinc</keyword>
<dbReference type="GO" id="GO:0016020">
    <property type="term" value="C:membrane"/>
    <property type="evidence" value="ECO:0007669"/>
    <property type="project" value="GOC"/>
</dbReference>
<comment type="similarity">
    <text evidence="12">Belongs to the LpxC family.</text>
</comment>
<dbReference type="PANTHER" id="PTHR33694:SF1">
    <property type="entry name" value="UDP-3-O-ACYL-N-ACETYLGLUCOSAMINE DEACETYLASE 1, MITOCHONDRIAL-RELATED"/>
    <property type="match status" value="1"/>
</dbReference>
<evidence type="ECO:0000256" key="12">
    <source>
        <dbReference type="HAMAP-Rule" id="MF_00388"/>
    </source>
</evidence>
<dbReference type="InterPro" id="IPR004463">
    <property type="entry name" value="UDP-acyl_GlcNac_deAcase"/>
</dbReference>
<feature type="binding site" evidence="12">
    <location>
        <position position="238"/>
    </location>
    <ligand>
        <name>Zn(2+)</name>
        <dbReference type="ChEBI" id="CHEBI:29105"/>
    </ligand>
</feature>
<reference evidence="13 14" key="1">
    <citation type="journal article" date="2019" name="mSystems">
        <title>Life at home and on the roam: Genomic adaptions reflect the dual lifestyle of an intracellular, facultative symbiont.</title>
        <authorList>
            <person name="Burgsdorf I."/>
        </authorList>
    </citation>
    <scope>NUCLEOTIDE SEQUENCE [LARGE SCALE GENOMIC DNA]</scope>
    <source>
        <strain evidence="13">277cV</strain>
    </source>
</reference>
<evidence type="ECO:0000256" key="2">
    <source>
        <dbReference type="ARBA" id="ARBA00002923"/>
    </source>
</evidence>
<evidence type="ECO:0000256" key="8">
    <source>
        <dbReference type="ARBA" id="ARBA00022801"/>
    </source>
</evidence>
<comment type="function">
    <text evidence="2 12">Catalyzes the hydrolysis of UDP-3-O-myristoyl-N-acetylglucosamine to form UDP-3-O-myristoylglucosamine and acetate, the committed step in lipid A biosynthesis.</text>
</comment>
<dbReference type="EC" id="3.5.1.108" evidence="4 12"/>
<dbReference type="PANTHER" id="PTHR33694">
    <property type="entry name" value="UDP-3-O-ACYL-N-ACETYLGLUCOSAMINE DEACETYLASE 1, MITOCHONDRIAL-RELATED"/>
    <property type="match status" value="1"/>
</dbReference>
<evidence type="ECO:0000256" key="9">
    <source>
        <dbReference type="ARBA" id="ARBA00022833"/>
    </source>
</evidence>
<evidence type="ECO:0000256" key="4">
    <source>
        <dbReference type="ARBA" id="ARBA00012745"/>
    </source>
</evidence>
<dbReference type="NCBIfam" id="TIGR00325">
    <property type="entry name" value="lpxC"/>
    <property type="match status" value="1"/>
</dbReference>
<feature type="active site" description="Proton donor" evidence="12">
    <location>
        <position position="264"/>
    </location>
</feature>
<comment type="cofactor">
    <cofactor evidence="1 12">
        <name>Zn(2+)</name>
        <dbReference type="ChEBI" id="CHEBI:29105"/>
    </cofactor>
</comment>
<dbReference type="GO" id="GO:0009245">
    <property type="term" value="P:lipid A biosynthetic process"/>
    <property type="evidence" value="ECO:0007669"/>
    <property type="project" value="UniProtKB-UniRule"/>
</dbReference>
<dbReference type="InterPro" id="IPR011334">
    <property type="entry name" value="UDP-acyl_GlcNac_deAcase_C"/>
</dbReference>
<keyword evidence="10 12" id="KW-0443">Lipid metabolism</keyword>
<dbReference type="Gene3D" id="3.30.1700.10">
    <property type="entry name" value="lpxc deacetylase, domain 2"/>
    <property type="match status" value="1"/>
</dbReference>
<dbReference type="InterPro" id="IPR020568">
    <property type="entry name" value="Ribosomal_Su5_D2-typ_SF"/>
</dbReference>
<dbReference type="Gene3D" id="3.30.230.20">
    <property type="entry name" value="lpxc deacetylase, domain 1"/>
    <property type="match status" value="1"/>
</dbReference>
<evidence type="ECO:0000313" key="13">
    <source>
        <dbReference type="EMBL" id="TGG92129.1"/>
    </source>
</evidence>
<proteinExistence type="inferred from homology"/>
<protein>
    <recommendedName>
        <fullName evidence="4 12">UDP-3-O-acyl-N-acetylglucosamine deacetylase</fullName>
        <shortName evidence="12">UDP-3-O-acyl-GlcNAc deacetylase</shortName>
        <ecNumber evidence="4 12">3.5.1.108</ecNumber>
    </recommendedName>
    <alternativeName>
        <fullName evidence="12">UDP-3-O-[R-3-hydroxymyristoyl]-N-acetylglucosamine deacetylase</fullName>
    </alternativeName>
</protein>
<organism evidence="13 14">
    <name type="scientific">Aphanocapsa feldmannii 277cV</name>
    <dbReference type="NCBI Taxonomy" id="2507553"/>
    <lineage>
        <taxon>Bacteria</taxon>
        <taxon>Bacillati</taxon>
        <taxon>Cyanobacteriota</taxon>
        <taxon>Cyanophyceae</taxon>
        <taxon>Oscillatoriophycideae</taxon>
        <taxon>Chroococcales</taxon>
        <taxon>Microcystaceae</taxon>
        <taxon>Aphanocapsa</taxon>
    </lineage>
</organism>
<dbReference type="Proteomes" id="UP000317990">
    <property type="component" value="Unassembled WGS sequence"/>
</dbReference>
<dbReference type="InterPro" id="IPR015870">
    <property type="entry name" value="UDP-acyl_N-AcGlcN_deAcase_N"/>
</dbReference>
<evidence type="ECO:0000256" key="6">
    <source>
        <dbReference type="ARBA" id="ARBA00022556"/>
    </source>
</evidence>
<evidence type="ECO:0000256" key="1">
    <source>
        <dbReference type="ARBA" id="ARBA00001947"/>
    </source>
</evidence>
<accession>A0A524RMY5</accession>
<comment type="pathway">
    <text evidence="3 12">Glycolipid biosynthesis; lipid IV(A) biosynthesis; lipid IV(A) from (3R)-3-hydroxytetradecanoyl-[acyl-carrier-protein] and UDP-N-acetyl-alpha-D-glucosamine: step 2/6.</text>
</comment>
<dbReference type="UniPathway" id="UPA00359">
    <property type="reaction ID" value="UER00478"/>
</dbReference>
<evidence type="ECO:0000313" key="14">
    <source>
        <dbReference type="Proteomes" id="UP000317990"/>
    </source>
</evidence>
<evidence type="ECO:0000256" key="7">
    <source>
        <dbReference type="ARBA" id="ARBA00022723"/>
    </source>
</evidence>
<dbReference type="GO" id="GO:0046872">
    <property type="term" value="F:metal ion binding"/>
    <property type="evidence" value="ECO:0007669"/>
    <property type="project" value="UniProtKB-KW"/>
</dbReference>
<evidence type="ECO:0000256" key="5">
    <source>
        <dbReference type="ARBA" id="ARBA00022516"/>
    </source>
</evidence>
<keyword evidence="6 12" id="KW-0441">Lipid A biosynthesis</keyword>
<name>A0A524RMY5_9CHRO</name>
<evidence type="ECO:0000256" key="10">
    <source>
        <dbReference type="ARBA" id="ARBA00023098"/>
    </source>
</evidence>
<keyword evidence="7 12" id="KW-0479">Metal-binding</keyword>
<feature type="binding site" evidence="12">
    <location>
        <position position="82"/>
    </location>
    <ligand>
        <name>Zn(2+)</name>
        <dbReference type="ChEBI" id="CHEBI:29105"/>
    </ligand>
</feature>